<dbReference type="EMBL" id="CM007385">
    <property type="protein sequence ID" value="ONK68582.1"/>
    <property type="molecule type" value="Genomic_DNA"/>
</dbReference>
<dbReference type="Gramene" id="ONK68582">
    <property type="protein sequence ID" value="ONK68582"/>
    <property type="gene ID" value="A4U43_C05F13590"/>
</dbReference>
<keyword evidence="4" id="KW-1185">Reference proteome</keyword>
<organism evidence="3 4">
    <name type="scientific">Asparagus officinalis</name>
    <name type="common">Garden asparagus</name>
    <dbReference type="NCBI Taxonomy" id="4686"/>
    <lineage>
        <taxon>Eukaryota</taxon>
        <taxon>Viridiplantae</taxon>
        <taxon>Streptophyta</taxon>
        <taxon>Embryophyta</taxon>
        <taxon>Tracheophyta</taxon>
        <taxon>Spermatophyta</taxon>
        <taxon>Magnoliopsida</taxon>
        <taxon>Liliopsida</taxon>
        <taxon>Asparagales</taxon>
        <taxon>Asparagaceae</taxon>
        <taxon>Asparagoideae</taxon>
        <taxon>Asparagus</taxon>
    </lineage>
</organism>
<dbReference type="OMA" id="GVEMMAT"/>
<protein>
    <recommendedName>
        <fullName evidence="2">Retrotransposon gag domain-containing protein</fullName>
    </recommendedName>
</protein>
<dbReference type="AlphaFoldDB" id="A0A5P1ERE4"/>
<evidence type="ECO:0000313" key="4">
    <source>
        <dbReference type="Proteomes" id="UP000243459"/>
    </source>
</evidence>
<feature type="compositionally biased region" description="Basic and acidic residues" evidence="1">
    <location>
        <begin position="33"/>
        <end position="48"/>
    </location>
</feature>
<sequence length="275" mass="31188">MYQEFVETLSEGGDEETAAWLMTRGGDGSRICGDAERGRGRGARRDAEAGAVRLRRGDLRAMERRRERTMAITRGNGNQPSSGAPPPEVEPHQLLEMIHGLVANQQFLAEHLQREPQHQPPHHPEYSVTEFRYMRPPSFSGAEGPLASEEFLKVTETILTVTRISPAEWVDLMDIQLTDTARIWWTAEKSHLERPISWEIFTDRFNRKYFPQSAQDELLRRFVELKQGGRTKTRRPYFLFSTSLSISVQPRPVSTSSAAWSTASLSPCTTPPPLL</sequence>
<evidence type="ECO:0000259" key="2">
    <source>
        <dbReference type="Pfam" id="PF03732"/>
    </source>
</evidence>
<feature type="region of interest" description="Disordered" evidence="1">
    <location>
        <begin position="24"/>
        <end position="49"/>
    </location>
</feature>
<reference evidence="4" key="1">
    <citation type="journal article" date="2017" name="Nat. Commun.">
        <title>The asparagus genome sheds light on the origin and evolution of a young Y chromosome.</title>
        <authorList>
            <person name="Harkess A."/>
            <person name="Zhou J."/>
            <person name="Xu C."/>
            <person name="Bowers J.E."/>
            <person name="Van der Hulst R."/>
            <person name="Ayyampalayam S."/>
            <person name="Mercati F."/>
            <person name="Riccardi P."/>
            <person name="McKain M.R."/>
            <person name="Kakrana A."/>
            <person name="Tang H."/>
            <person name="Ray J."/>
            <person name="Groenendijk J."/>
            <person name="Arikit S."/>
            <person name="Mathioni S.M."/>
            <person name="Nakano M."/>
            <person name="Shan H."/>
            <person name="Telgmann-Rauber A."/>
            <person name="Kanno A."/>
            <person name="Yue Z."/>
            <person name="Chen H."/>
            <person name="Li W."/>
            <person name="Chen Y."/>
            <person name="Xu X."/>
            <person name="Zhang Y."/>
            <person name="Luo S."/>
            <person name="Chen H."/>
            <person name="Gao J."/>
            <person name="Mao Z."/>
            <person name="Pires J.C."/>
            <person name="Luo M."/>
            <person name="Kudrna D."/>
            <person name="Wing R.A."/>
            <person name="Meyers B.C."/>
            <person name="Yi K."/>
            <person name="Kong H."/>
            <person name="Lavrijsen P."/>
            <person name="Sunseri F."/>
            <person name="Falavigna A."/>
            <person name="Ye Y."/>
            <person name="Leebens-Mack J.H."/>
            <person name="Chen G."/>
        </authorList>
    </citation>
    <scope>NUCLEOTIDE SEQUENCE [LARGE SCALE GENOMIC DNA]</scope>
    <source>
        <strain evidence="4">cv. DH0086</strain>
    </source>
</reference>
<dbReference type="InterPro" id="IPR005162">
    <property type="entry name" value="Retrotrans_gag_dom"/>
</dbReference>
<name>A0A5P1ERE4_ASPOF</name>
<accession>A0A5P1ERE4</accession>
<feature type="domain" description="Retrotransposon gag" evidence="2">
    <location>
        <begin position="172"/>
        <end position="231"/>
    </location>
</feature>
<proteinExistence type="predicted"/>
<feature type="region of interest" description="Disordered" evidence="1">
    <location>
        <begin position="70"/>
        <end position="90"/>
    </location>
</feature>
<gene>
    <name evidence="3" type="ORF">A4U43_C05F13590</name>
</gene>
<evidence type="ECO:0000256" key="1">
    <source>
        <dbReference type="SAM" id="MobiDB-lite"/>
    </source>
</evidence>
<dbReference type="Proteomes" id="UP000243459">
    <property type="component" value="Chromosome 5"/>
</dbReference>
<evidence type="ECO:0000313" key="3">
    <source>
        <dbReference type="EMBL" id="ONK68582.1"/>
    </source>
</evidence>
<dbReference type="Pfam" id="PF03732">
    <property type="entry name" value="Retrotrans_gag"/>
    <property type="match status" value="1"/>
</dbReference>